<keyword evidence="3" id="KW-0539">Nucleus</keyword>
<comment type="caution">
    <text evidence="6">The sequence shown here is derived from an EMBL/GenBank/DDBJ whole genome shotgun (WGS) entry which is preliminary data.</text>
</comment>
<evidence type="ECO:0000259" key="5">
    <source>
        <dbReference type="Pfam" id="PF00447"/>
    </source>
</evidence>
<dbReference type="InterPro" id="IPR000232">
    <property type="entry name" value="HSF_DNA-bd"/>
</dbReference>
<accession>A0AAD3D0U9</accession>
<evidence type="ECO:0000313" key="7">
    <source>
        <dbReference type="Proteomes" id="UP001054902"/>
    </source>
</evidence>
<dbReference type="Gene3D" id="1.10.10.10">
    <property type="entry name" value="Winged helix-like DNA-binding domain superfamily/Winged helix DNA-binding domain"/>
    <property type="match status" value="1"/>
</dbReference>
<keyword evidence="2" id="KW-0238">DNA-binding</keyword>
<comment type="subcellular location">
    <subcellularLocation>
        <location evidence="1">Nucleus</location>
    </subcellularLocation>
</comment>
<feature type="compositionally biased region" description="Polar residues" evidence="4">
    <location>
        <begin position="138"/>
        <end position="155"/>
    </location>
</feature>
<dbReference type="GO" id="GO:0043565">
    <property type="term" value="F:sequence-specific DNA binding"/>
    <property type="evidence" value="ECO:0007669"/>
    <property type="project" value="InterPro"/>
</dbReference>
<dbReference type="Pfam" id="PF00447">
    <property type="entry name" value="HSF_DNA-bind"/>
    <property type="match status" value="1"/>
</dbReference>
<dbReference type="InterPro" id="IPR036388">
    <property type="entry name" value="WH-like_DNA-bd_sf"/>
</dbReference>
<dbReference type="PANTHER" id="PTHR10015">
    <property type="entry name" value="HEAT SHOCK TRANSCRIPTION FACTOR"/>
    <property type="match status" value="1"/>
</dbReference>
<evidence type="ECO:0000256" key="3">
    <source>
        <dbReference type="ARBA" id="ARBA00023242"/>
    </source>
</evidence>
<dbReference type="EMBL" id="BLLK01000051">
    <property type="protein sequence ID" value="GFH55781.1"/>
    <property type="molecule type" value="Genomic_DNA"/>
</dbReference>
<evidence type="ECO:0000256" key="1">
    <source>
        <dbReference type="ARBA" id="ARBA00004123"/>
    </source>
</evidence>
<organism evidence="6 7">
    <name type="scientific">Chaetoceros tenuissimus</name>
    <dbReference type="NCBI Taxonomy" id="426638"/>
    <lineage>
        <taxon>Eukaryota</taxon>
        <taxon>Sar</taxon>
        <taxon>Stramenopiles</taxon>
        <taxon>Ochrophyta</taxon>
        <taxon>Bacillariophyta</taxon>
        <taxon>Coscinodiscophyceae</taxon>
        <taxon>Chaetocerotophycidae</taxon>
        <taxon>Chaetocerotales</taxon>
        <taxon>Chaetocerotaceae</taxon>
        <taxon>Chaetoceros</taxon>
    </lineage>
</organism>
<dbReference type="PANTHER" id="PTHR10015:SF206">
    <property type="entry name" value="HSF-TYPE DNA-BINDING DOMAIN-CONTAINING PROTEIN"/>
    <property type="match status" value="1"/>
</dbReference>
<evidence type="ECO:0000256" key="2">
    <source>
        <dbReference type="ARBA" id="ARBA00023125"/>
    </source>
</evidence>
<dbReference type="GO" id="GO:0003700">
    <property type="term" value="F:DNA-binding transcription factor activity"/>
    <property type="evidence" value="ECO:0007669"/>
    <property type="project" value="InterPro"/>
</dbReference>
<feature type="domain" description="HSF-type DNA-binding" evidence="5">
    <location>
        <begin position="26"/>
        <end position="127"/>
    </location>
</feature>
<evidence type="ECO:0000313" key="6">
    <source>
        <dbReference type="EMBL" id="GFH55781.1"/>
    </source>
</evidence>
<keyword evidence="7" id="KW-1185">Reference proteome</keyword>
<dbReference type="AlphaFoldDB" id="A0AAD3D0U9"/>
<proteinExistence type="predicted"/>
<evidence type="ECO:0000256" key="4">
    <source>
        <dbReference type="SAM" id="MobiDB-lite"/>
    </source>
</evidence>
<feature type="region of interest" description="Disordered" evidence="4">
    <location>
        <begin position="131"/>
        <end position="160"/>
    </location>
</feature>
<sequence length="322" mass="36741">MTYTDYTNFAGRAYVQRSGAGGGLPFPVKLFVLLKYIDLKEPHLKAIFSWNHHGRSFKIHDLNNFRQIILSRFFPKCSYETFRRQLNFWGFKRRTRDLVPEQPEYGSYYNEKFLRSKDYLCRLIERKKYSNRRAAGQSPDSSSGQESKTDSQSSGVEEEPDFSILSAMPLSEQCRLVEPESDDDLFALLLKGSSDCNSNDNSSESSDPAPYNYFSSSGGGVEIAGRRVSEPTMSTTSYSSAHLGYFPSSSDGKPSNNTLSRLDHRHFAYRNIDLESILSDENEWQWRNLVPFPIGSQPPPTQDDVENLERFMAFVREANGQS</sequence>
<gene>
    <name evidence="6" type="ORF">CTEN210_12257</name>
</gene>
<reference evidence="6 7" key="1">
    <citation type="journal article" date="2021" name="Sci. Rep.">
        <title>The genome of the diatom Chaetoceros tenuissimus carries an ancient integrated fragment of an extant virus.</title>
        <authorList>
            <person name="Hongo Y."/>
            <person name="Kimura K."/>
            <person name="Takaki Y."/>
            <person name="Yoshida Y."/>
            <person name="Baba S."/>
            <person name="Kobayashi G."/>
            <person name="Nagasaki K."/>
            <person name="Hano T."/>
            <person name="Tomaru Y."/>
        </authorList>
    </citation>
    <scope>NUCLEOTIDE SEQUENCE [LARGE SCALE GENOMIC DNA]</scope>
    <source>
        <strain evidence="6 7">NIES-3715</strain>
    </source>
</reference>
<dbReference type="Proteomes" id="UP001054902">
    <property type="component" value="Unassembled WGS sequence"/>
</dbReference>
<name>A0AAD3D0U9_9STRA</name>
<protein>
    <recommendedName>
        <fullName evidence="5">HSF-type DNA-binding domain-containing protein</fullName>
    </recommendedName>
</protein>
<dbReference type="GO" id="GO:0005634">
    <property type="term" value="C:nucleus"/>
    <property type="evidence" value="ECO:0007669"/>
    <property type="project" value="UniProtKB-SubCell"/>
</dbReference>
<dbReference type="InterPro" id="IPR036390">
    <property type="entry name" value="WH_DNA-bd_sf"/>
</dbReference>
<dbReference type="SUPFAM" id="SSF46785">
    <property type="entry name" value="Winged helix' DNA-binding domain"/>
    <property type="match status" value="1"/>
</dbReference>